<keyword evidence="3 7" id="KW-0436">Ligase</keyword>
<sequence length="479" mass="52099">MSEYSSISAFQEALYAGRTTCTDMVRYYLDRIGQTKHLNAYLEVFEEEALSKAHALDTRIKNGEPVGALAGVVIGIKDVICYKGHKVSAASRILEGFTSLYSATAVERLLEADAIIIGNLNCDEFAMGSTNENSAYGPVLNALDNSRVPGGSSGGSAVAVQADLCMVSLGSDTGGSVRQPADFCGIVGLKPTYGRISRYGLIAYASSFDQIGIFGRNIADVASVLQVTAGPDEYDSTASSEAVPEYQIVHNKSWKIAYLKDALFHPGLDEEMKEGYLRFFEELEAAGDSVTAADFAYLDYVVPAYYVLTTAEASSNLSRFDGVKYGHRTSLKNLELADFYKKSRSEGFGKEVKRRILLGTFVLSAGYYDAYFAKAQQVRRLVVDKLNEILSEYDAIIMPTVPSTAFKIGEKTNDPIAMYLADIYTVLANLAGVPAISVPLQRHSNGMPYGVQIITKQFSEANLLSIAEHAMQLRQVTPV</sequence>
<dbReference type="PANTHER" id="PTHR11895:SF151">
    <property type="entry name" value="GLUTAMYL-TRNA(GLN) AMIDOTRANSFERASE SUBUNIT A"/>
    <property type="match status" value="1"/>
</dbReference>
<dbReference type="Pfam" id="PF01425">
    <property type="entry name" value="Amidase"/>
    <property type="match status" value="1"/>
</dbReference>
<reference evidence="9 10" key="1">
    <citation type="submission" date="2020-01" db="EMBL/GenBank/DDBJ databases">
        <title>Complete genome sequence of Chitinophaga sp. H33E-04 isolated from quinoa roots.</title>
        <authorList>
            <person name="Weon H.-Y."/>
            <person name="Lee S.A."/>
        </authorList>
    </citation>
    <scope>NUCLEOTIDE SEQUENCE [LARGE SCALE GENOMIC DNA]</scope>
    <source>
        <strain evidence="9 10">H33E-04</strain>
    </source>
</reference>
<evidence type="ECO:0000256" key="6">
    <source>
        <dbReference type="ARBA" id="ARBA00022917"/>
    </source>
</evidence>
<name>A0A6B9ZJU3_9BACT</name>
<feature type="domain" description="Amidase" evidence="8">
    <location>
        <begin position="23"/>
        <end position="464"/>
    </location>
</feature>
<dbReference type="EC" id="6.3.5.7" evidence="7"/>
<feature type="active site" description="Charge relay system" evidence="7">
    <location>
        <position position="77"/>
    </location>
</feature>
<dbReference type="SUPFAM" id="SSF75304">
    <property type="entry name" value="Amidase signature (AS) enzymes"/>
    <property type="match status" value="1"/>
</dbReference>
<comment type="similarity">
    <text evidence="7">Belongs to the amidase family. GatA subfamily.</text>
</comment>
<evidence type="ECO:0000256" key="5">
    <source>
        <dbReference type="ARBA" id="ARBA00022840"/>
    </source>
</evidence>
<dbReference type="Gene3D" id="3.90.1300.10">
    <property type="entry name" value="Amidase signature (AS) domain"/>
    <property type="match status" value="1"/>
</dbReference>
<comment type="subunit">
    <text evidence="1 7">Heterotrimer of A, B and C subunits.</text>
</comment>
<evidence type="ECO:0000259" key="8">
    <source>
        <dbReference type="Pfam" id="PF01425"/>
    </source>
</evidence>
<comment type="catalytic activity">
    <reaction evidence="7">
        <text>L-glutamyl-tRNA(Gln) + L-glutamine + ATP + H2O = L-glutaminyl-tRNA(Gln) + L-glutamate + ADP + phosphate + H(+)</text>
        <dbReference type="Rhea" id="RHEA:17521"/>
        <dbReference type="Rhea" id="RHEA-COMP:9681"/>
        <dbReference type="Rhea" id="RHEA-COMP:9684"/>
        <dbReference type="ChEBI" id="CHEBI:15377"/>
        <dbReference type="ChEBI" id="CHEBI:15378"/>
        <dbReference type="ChEBI" id="CHEBI:29985"/>
        <dbReference type="ChEBI" id="CHEBI:30616"/>
        <dbReference type="ChEBI" id="CHEBI:43474"/>
        <dbReference type="ChEBI" id="CHEBI:58359"/>
        <dbReference type="ChEBI" id="CHEBI:78520"/>
        <dbReference type="ChEBI" id="CHEBI:78521"/>
        <dbReference type="ChEBI" id="CHEBI:456216"/>
        <dbReference type="EC" id="6.3.5.7"/>
    </reaction>
</comment>
<keyword evidence="9" id="KW-0808">Transferase</keyword>
<gene>
    <name evidence="7 9" type="primary">gatA</name>
    <name evidence="9" type="ORF">GWR21_22140</name>
</gene>
<comment type="function">
    <text evidence="7">Allows the formation of correctly charged Gln-tRNA(Gln) through the transamidation of misacylated Glu-tRNA(Gln) in organisms which lack glutaminyl-tRNA synthetase. The reaction takes place in the presence of glutamine and ATP through an activated gamma-phospho-Glu-tRNA(Gln).</text>
</comment>
<evidence type="ECO:0000313" key="9">
    <source>
        <dbReference type="EMBL" id="QHS62207.1"/>
    </source>
</evidence>
<protein>
    <recommendedName>
        <fullName evidence="2 7">Glutamyl-tRNA(Gln) amidotransferase subunit A</fullName>
        <shortName evidence="7">Glu-ADT subunit A</shortName>
        <ecNumber evidence="7">6.3.5.7</ecNumber>
    </recommendedName>
</protein>
<evidence type="ECO:0000256" key="4">
    <source>
        <dbReference type="ARBA" id="ARBA00022741"/>
    </source>
</evidence>
<feature type="active site" description="Charge relay system" evidence="7">
    <location>
        <position position="152"/>
    </location>
</feature>
<feature type="active site" description="Acyl-ester intermediate" evidence="7">
    <location>
        <position position="176"/>
    </location>
</feature>
<dbReference type="InterPro" id="IPR036928">
    <property type="entry name" value="AS_sf"/>
</dbReference>
<keyword evidence="10" id="KW-1185">Reference proteome</keyword>
<proteinExistence type="inferred from homology"/>
<dbReference type="GO" id="GO:0005524">
    <property type="term" value="F:ATP binding"/>
    <property type="evidence" value="ECO:0007669"/>
    <property type="project" value="UniProtKB-KW"/>
</dbReference>
<dbReference type="Proteomes" id="UP000476411">
    <property type="component" value="Chromosome"/>
</dbReference>
<evidence type="ECO:0000256" key="2">
    <source>
        <dbReference type="ARBA" id="ARBA00014428"/>
    </source>
</evidence>
<organism evidence="9 10">
    <name type="scientific">Chitinophaga agri</name>
    <dbReference type="NCBI Taxonomy" id="2703787"/>
    <lineage>
        <taxon>Bacteria</taxon>
        <taxon>Pseudomonadati</taxon>
        <taxon>Bacteroidota</taxon>
        <taxon>Chitinophagia</taxon>
        <taxon>Chitinophagales</taxon>
        <taxon>Chitinophagaceae</taxon>
        <taxon>Chitinophaga</taxon>
    </lineage>
</organism>
<dbReference type="NCBIfam" id="TIGR00132">
    <property type="entry name" value="gatA"/>
    <property type="match status" value="1"/>
</dbReference>
<keyword evidence="4 7" id="KW-0547">Nucleotide-binding</keyword>
<dbReference type="RefSeq" id="WP_162333859.1">
    <property type="nucleotide sequence ID" value="NZ_CP048113.1"/>
</dbReference>
<evidence type="ECO:0000256" key="7">
    <source>
        <dbReference type="HAMAP-Rule" id="MF_00120"/>
    </source>
</evidence>
<evidence type="ECO:0000313" key="10">
    <source>
        <dbReference type="Proteomes" id="UP000476411"/>
    </source>
</evidence>
<dbReference type="InterPro" id="IPR023631">
    <property type="entry name" value="Amidase_dom"/>
</dbReference>
<dbReference type="InterPro" id="IPR004412">
    <property type="entry name" value="GatA"/>
</dbReference>
<keyword evidence="6 7" id="KW-0648">Protein biosynthesis</keyword>
<dbReference type="EMBL" id="CP048113">
    <property type="protein sequence ID" value="QHS62207.1"/>
    <property type="molecule type" value="Genomic_DNA"/>
</dbReference>
<dbReference type="GO" id="GO:0050567">
    <property type="term" value="F:glutaminyl-tRNA synthase (glutamine-hydrolyzing) activity"/>
    <property type="evidence" value="ECO:0007669"/>
    <property type="project" value="UniProtKB-UniRule"/>
</dbReference>
<evidence type="ECO:0000256" key="1">
    <source>
        <dbReference type="ARBA" id="ARBA00011123"/>
    </source>
</evidence>
<accession>A0A6B9ZJU3</accession>
<dbReference type="HAMAP" id="MF_00120">
    <property type="entry name" value="GatA"/>
    <property type="match status" value="1"/>
</dbReference>
<dbReference type="InterPro" id="IPR000120">
    <property type="entry name" value="Amidase"/>
</dbReference>
<evidence type="ECO:0000256" key="3">
    <source>
        <dbReference type="ARBA" id="ARBA00022598"/>
    </source>
</evidence>
<dbReference type="AlphaFoldDB" id="A0A6B9ZJU3"/>
<dbReference type="GO" id="GO:0030956">
    <property type="term" value="C:glutamyl-tRNA(Gln) amidotransferase complex"/>
    <property type="evidence" value="ECO:0007669"/>
    <property type="project" value="InterPro"/>
</dbReference>
<dbReference type="KEGG" id="chih:GWR21_22140"/>
<dbReference type="PANTHER" id="PTHR11895">
    <property type="entry name" value="TRANSAMIDASE"/>
    <property type="match status" value="1"/>
</dbReference>
<dbReference type="GO" id="GO:0006412">
    <property type="term" value="P:translation"/>
    <property type="evidence" value="ECO:0007669"/>
    <property type="project" value="UniProtKB-UniRule"/>
</dbReference>
<keyword evidence="5 7" id="KW-0067">ATP-binding</keyword>
<dbReference type="GO" id="GO:0016740">
    <property type="term" value="F:transferase activity"/>
    <property type="evidence" value="ECO:0007669"/>
    <property type="project" value="UniProtKB-KW"/>
</dbReference>